<dbReference type="KEGG" id="syn:ssl3382"/>
<gene>
    <name evidence="1" type="ordered locus">ssl3382</name>
</gene>
<dbReference type="InParanoid" id="P73630"/>
<dbReference type="IntAct" id="P73630">
    <property type="interactions" value="2"/>
</dbReference>
<organism evidence="1 2">
    <name type="scientific">Synechocystis sp. (strain ATCC 27184 / PCC 6803 / Kazusa)</name>
    <dbReference type="NCBI Taxonomy" id="1111708"/>
    <lineage>
        <taxon>Bacteria</taxon>
        <taxon>Bacillati</taxon>
        <taxon>Cyanobacteriota</taxon>
        <taxon>Cyanophyceae</taxon>
        <taxon>Synechococcales</taxon>
        <taxon>Merismopediaceae</taxon>
        <taxon>Synechocystis</taxon>
    </lineage>
</organism>
<dbReference type="Proteomes" id="UP000001425">
    <property type="component" value="Chromosome"/>
</dbReference>
<dbReference type="STRING" id="1148.gene:10498542"/>
<protein>
    <submittedName>
        <fullName evidence="1">Ssl3382 protein</fullName>
    </submittedName>
</protein>
<proteinExistence type="predicted"/>
<accession>P73630</accession>
<dbReference type="EMBL" id="BA000022">
    <property type="protein sequence ID" value="BAA17675.1"/>
    <property type="molecule type" value="Genomic_DNA"/>
</dbReference>
<sequence>MLDKTTLQERILTIKQKRKFLEDLAEQPNLGILSLDVSQALAELDDLIEDFENTFPDA</sequence>
<keyword evidence="2" id="KW-1185">Reference proteome</keyword>
<dbReference type="AlphaFoldDB" id="P73630"/>
<reference evidence="1 2" key="2">
    <citation type="journal article" date="1996" name="DNA Res.">
        <title>Sequence analysis of the genome of the unicellular cyanobacterium Synechocystis sp. strain PCC6803. II. Sequence determination of the entire genome and assignment of potential protein-coding regions.</title>
        <authorList>
            <person name="Kaneko T."/>
            <person name="Sato S."/>
            <person name="Kotani H."/>
            <person name="Tanaka A."/>
            <person name="Asamizu E."/>
            <person name="Nakamura Y."/>
            <person name="Miyajima N."/>
            <person name="Hirosawa M."/>
            <person name="Sugiura M."/>
            <person name="Sasamoto S."/>
            <person name="Kimura T."/>
            <person name="Hosouchi T."/>
            <person name="Matsuno A."/>
            <person name="Muraki A."/>
            <person name="Nakazaki N."/>
            <person name="Naruo K."/>
            <person name="Okumura S."/>
            <person name="Shimpo S."/>
            <person name="Takeuchi C."/>
            <person name="Wada T."/>
            <person name="Watanabe A."/>
            <person name="Yamada M."/>
            <person name="Yasuda M."/>
            <person name="Tabata S."/>
        </authorList>
    </citation>
    <scope>NUCLEOTIDE SEQUENCE [LARGE SCALE GENOMIC DNA]</scope>
    <source>
        <strain evidence="2">ATCC 27184 / PCC 6803 / Kazusa</strain>
    </source>
</reference>
<name>P73630_SYNY3</name>
<dbReference type="EnsemblBacteria" id="BAA17675">
    <property type="protein sequence ID" value="BAA17675"/>
    <property type="gene ID" value="BAA17675"/>
</dbReference>
<dbReference type="PaxDb" id="1148-1652756"/>
<dbReference type="eggNOG" id="ENOG5032ZB7">
    <property type="taxonomic scope" value="Bacteria"/>
</dbReference>
<reference evidence="1 2" key="1">
    <citation type="journal article" date="1995" name="DNA Res.">
        <title>Sequence analysis of the genome of the unicellular cyanobacterium Synechocystis sp. strain PCC6803. I. Sequence features in the 1 Mb region from map positions 64% to 92% of the genome.</title>
        <authorList>
            <person name="Kaneko T."/>
            <person name="Tanaka A."/>
            <person name="Sato S."/>
            <person name="Kotani H."/>
            <person name="Sazuka T."/>
            <person name="Miyajima N."/>
            <person name="Sugiura M."/>
            <person name="Tabata S."/>
        </authorList>
    </citation>
    <scope>NUCLEOTIDE SEQUENCE [LARGE SCALE GENOMIC DNA]</scope>
    <source>
        <strain evidence="2">ATCC 27184 / PCC 6803 / Kazusa</strain>
    </source>
</reference>
<evidence type="ECO:0000313" key="2">
    <source>
        <dbReference type="Proteomes" id="UP000001425"/>
    </source>
</evidence>
<dbReference type="PIR" id="S77117">
    <property type="entry name" value="S77117"/>
</dbReference>
<evidence type="ECO:0000313" key="1">
    <source>
        <dbReference type="EMBL" id="BAA17675.1"/>
    </source>
</evidence>